<proteinExistence type="predicted"/>
<keyword evidence="1" id="KW-1133">Transmembrane helix</keyword>
<feature type="transmembrane region" description="Helical" evidence="1">
    <location>
        <begin position="283"/>
        <end position="306"/>
    </location>
</feature>
<dbReference type="GO" id="GO:0000725">
    <property type="term" value="P:recombinational repair"/>
    <property type="evidence" value="ECO:0007669"/>
    <property type="project" value="InterPro"/>
</dbReference>
<keyword evidence="1" id="KW-0812">Transmembrane</keyword>
<evidence type="ECO:0000256" key="1">
    <source>
        <dbReference type="SAM" id="Phobius"/>
    </source>
</evidence>
<feature type="domain" description="Homologous recombination OB-fold protein OB-fold" evidence="2">
    <location>
        <begin position="75"/>
        <end position="158"/>
    </location>
</feature>
<dbReference type="AlphaFoldDB" id="A0A699GLH9"/>
<organism evidence="3">
    <name type="scientific">Tanacetum cinerariifolium</name>
    <name type="common">Dalmatian daisy</name>
    <name type="synonym">Chrysanthemum cinerariifolium</name>
    <dbReference type="NCBI Taxonomy" id="118510"/>
    <lineage>
        <taxon>Eukaryota</taxon>
        <taxon>Viridiplantae</taxon>
        <taxon>Streptophyta</taxon>
        <taxon>Embryophyta</taxon>
        <taxon>Tracheophyta</taxon>
        <taxon>Spermatophyta</taxon>
        <taxon>Magnoliopsida</taxon>
        <taxon>eudicotyledons</taxon>
        <taxon>Gunneridae</taxon>
        <taxon>Pentapetalae</taxon>
        <taxon>asterids</taxon>
        <taxon>campanulids</taxon>
        <taxon>Asterales</taxon>
        <taxon>Asteraceae</taxon>
        <taxon>Asteroideae</taxon>
        <taxon>Anthemideae</taxon>
        <taxon>Anthemidinae</taxon>
        <taxon>Tanacetum</taxon>
    </lineage>
</organism>
<comment type="caution">
    <text evidence="3">The sequence shown here is derived from an EMBL/GenBank/DDBJ whole genome shotgun (WGS) entry which is preliminary data.</text>
</comment>
<gene>
    <name evidence="3" type="ORF">Tci_063254</name>
</gene>
<keyword evidence="1" id="KW-0472">Membrane</keyword>
<name>A0A699GLH9_TANCI</name>
<dbReference type="PANTHER" id="PTHR14523">
    <property type="entry name" value="UNCHARACTERIZED PROTEIN C17ORF53 HOMOLOG"/>
    <property type="match status" value="1"/>
</dbReference>
<protein>
    <recommendedName>
        <fullName evidence="2">Homologous recombination OB-fold protein OB-fold domain-containing protein</fullName>
    </recommendedName>
</protein>
<sequence>MRSSSITRVEPSLLTSNPVRIILGHVGIVQQAKMLKEKVFILDSDGALMSTQEYMQKVVEDVGEDDDFKSGVWRKLDEVVAIVKSCSPNDIGNLNVTMKYLLGTIPKTIHHKVIGDDGNGKDITVRAAMILANVSVFTPKPSKHYLNITMRNMVKVFYKHQDIVSQSLLVHHTICKWFQYCGNKPSVHLEKGISIDERNHVVNEDMEVSKGDGIFVDTKLKEELVKRKEEAVKRNDEPLKQSTKCIRRNEEPIHINVTKEHKLAIFGMHNELYGVVIRMFLDIYDWFCLCIMSYVVNFLLQAYTLLCADMRSRNKNTVKRAYSVVLSVCVVRERGGLADPKGISYGSSSGSLYQVNLSETLHKEGRHRNKPSVHLEKGISIDERNQFYKSILFAWNYQDYGRAIGEDLLAFDDNPDQGTRRRLTVPIVWFYLLVLCEKGL</sequence>
<dbReference type="Pfam" id="PF15072">
    <property type="entry name" value="HROB"/>
    <property type="match status" value="1"/>
</dbReference>
<accession>A0A699GLH9</accession>
<reference evidence="3" key="1">
    <citation type="journal article" date="2019" name="Sci. Rep.">
        <title>Draft genome of Tanacetum cinerariifolium, the natural source of mosquito coil.</title>
        <authorList>
            <person name="Yamashiro T."/>
            <person name="Shiraishi A."/>
            <person name="Satake H."/>
            <person name="Nakayama K."/>
        </authorList>
    </citation>
    <scope>NUCLEOTIDE SEQUENCE</scope>
</reference>
<dbReference type="EMBL" id="BKCJ010010370">
    <property type="protein sequence ID" value="GEU91276.1"/>
    <property type="molecule type" value="Genomic_DNA"/>
</dbReference>
<evidence type="ECO:0000313" key="3">
    <source>
        <dbReference type="EMBL" id="GEU91276.1"/>
    </source>
</evidence>
<dbReference type="InterPro" id="IPR028045">
    <property type="entry name" value="HROB"/>
</dbReference>
<dbReference type="PANTHER" id="PTHR14523:SF1">
    <property type="entry name" value="HOMOLOGOUS RECOMBINATION OB-FOLD PROTEIN"/>
    <property type="match status" value="1"/>
</dbReference>
<dbReference type="InterPro" id="IPR058570">
    <property type="entry name" value="HROB_OB"/>
</dbReference>
<evidence type="ECO:0000259" key="2">
    <source>
        <dbReference type="Pfam" id="PF15072"/>
    </source>
</evidence>